<dbReference type="WBParaSite" id="PS1159_v2.g6135.t1">
    <property type="protein sequence ID" value="PS1159_v2.g6135.t1"/>
    <property type="gene ID" value="PS1159_v2.g6135"/>
</dbReference>
<reference evidence="2" key="1">
    <citation type="submission" date="2022-11" db="UniProtKB">
        <authorList>
            <consortium name="WormBaseParasite"/>
        </authorList>
    </citation>
    <scope>IDENTIFICATION</scope>
</reference>
<sequence length="112" mass="13121">MTYKNEEAKKIWKKDSKTLKNSILSLHIEAYENSIKAETDLFNVKNNKYLTKEKLGQNKNQKNTKQIFTVSNFVIQNPFEFPRQQSDKVSEPEMLEFKASQRLLIPNKLTPA</sequence>
<dbReference type="Proteomes" id="UP000887580">
    <property type="component" value="Unplaced"/>
</dbReference>
<evidence type="ECO:0000313" key="1">
    <source>
        <dbReference type="Proteomes" id="UP000887580"/>
    </source>
</evidence>
<name>A0AC35GK61_9BILA</name>
<organism evidence="1 2">
    <name type="scientific">Panagrolaimus sp. PS1159</name>
    <dbReference type="NCBI Taxonomy" id="55785"/>
    <lineage>
        <taxon>Eukaryota</taxon>
        <taxon>Metazoa</taxon>
        <taxon>Ecdysozoa</taxon>
        <taxon>Nematoda</taxon>
        <taxon>Chromadorea</taxon>
        <taxon>Rhabditida</taxon>
        <taxon>Tylenchina</taxon>
        <taxon>Panagrolaimomorpha</taxon>
        <taxon>Panagrolaimoidea</taxon>
        <taxon>Panagrolaimidae</taxon>
        <taxon>Panagrolaimus</taxon>
    </lineage>
</organism>
<proteinExistence type="predicted"/>
<protein>
    <submittedName>
        <fullName evidence="2">Uncharacterized protein</fullName>
    </submittedName>
</protein>
<accession>A0AC35GK61</accession>
<evidence type="ECO:0000313" key="2">
    <source>
        <dbReference type="WBParaSite" id="PS1159_v2.g6135.t1"/>
    </source>
</evidence>